<feature type="active site" description="Nucleophile" evidence="5">
    <location>
        <position position="53"/>
    </location>
</feature>
<organism evidence="9 10">
    <name type="scientific">Micrococcoides hystricis</name>
    <dbReference type="NCBI Taxonomy" id="1572761"/>
    <lineage>
        <taxon>Bacteria</taxon>
        <taxon>Bacillati</taxon>
        <taxon>Actinomycetota</taxon>
        <taxon>Actinomycetes</taxon>
        <taxon>Micrococcales</taxon>
        <taxon>Micrococcaceae</taxon>
        <taxon>Micrococcoides</taxon>
    </lineage>
</organism>
<keyword evidence="10" id="KW-1185">Reference proteome</keyword>
<protein>
    <recommendedName>
        <fullName evidence="5">tRNA pseudouridine synthase B</fullName>
        <ecNumber evidence="5">5.4.99.25</ecNumber>
    </recommendedName>
    <alternativeName>
        <fullName evidence="5">tRNA pseudouridine(55) synthase</fullName>
        <shortName evidence="5">Psi55 synthase</shortName>
    </alternativeName>
    <alternativeName>
        <fullName evidence="5">tRNA pseudouridylate synthase</fullName>
    </alternativeName>
    <alternativeName>
        <fullName evidence="5">tRNA-uridine isomerase</fullName>
    </alternativeName>
</protein>
<dbReference type="Pfam" id="PF09142">
    <property type="entry name" value="TruB_C"/>
    <property type="match status" value="1"/>
</dbReference>
<dbReference type="SUPFAM" id="SSF55120">
    <property type="entry name" value="Pseudouridine synthase"/>
    <property type="match status" value="1"/>
</dbReference>
<dbReference type="InterPro" id="IPR020103">
    <property type="entry name" value="PsdUridine_synth_cat_dom_sf"/>
</dbReference>
<dbReference type="RefSeq" id="WP_377458180.1">
    <property type="nucleotide sequence ID" value="NZ_JBHLUB010000004.1"/>
</dbReference>
<dbReference type="CDD" id="cd02573">
    <property type="entry name" value="PseudoU_synth_EcTruB"/>
    <property type="match status" value="1"/>
</dbReference>
<feature type="domain" description="tRNA pseudouridine synthase II TruB subfamily 2 C-terminal" evidence="7">
    <location>
        <begin position="248"/>
        <end position="311"/>
    </location>
</feature>
<dbReference type="Proteomes" id="UP001589862">
    <property type="component" value="Unassembled WGS sequence"/>
</dbReference>
<dbReference type="GO" id="GO:0160148">
    <property type="term" value="F:tRNA pseudouridine(55) synthase activity"/>
    <property type="evidence" value="ECO:0007669"/>
    <property type="project" value="UniProtKB-EC"/>
</dbReference>
<feature type="domain" description="Pseudouridine synthase II N-terminal" evidence="6">
    <location>
        <begin position="38"/>
        <end position="192"/>
    </location>
</feature>
<comment type="catalytic activity">
    <reaction evidence="1 5">
        <text>uridine(55) in tRNA = pseudouridine(55) in tRNA</text>
        <dbReference type="Rhea" id="RHEA:42532"/>
        <dbReference type="Rhea" id="RHEA-COMP:10101"/>
        <dbReference type="Rhea" id="RHEA-COMP:10102"/>
        <dbReference type="ChEBI" id="CHEBI:65314"/>
        <dbReference type="ChEBI" id="CHEBI:65315"/>
        <dbReference type="EC" id="5.4.99.25"/>
    </reaction>
</comment>
<dbReference type="InterPro" id="IPR032819">
    <property type="entry name" value="TruB_C"/>
</dbReference>
<evidence type="ECO:0000256" key="3">
    <source>
        <dbReference type="ARBA" id="ARBA00022694"/>
    </source>
</evidence>
<dbReference type="InterPro" id="IPR002501">
    <property type="entry name" value="PsdUridine_synth_N"/>
</dbReference>
<sequence>MTANSKHQPASPAASAAGLVLVDKPAGWTSHDVVGKIRRLAGTRKVGHAGTLDPMATGLLLVGVNKATKLLTYLVGADKTYTATIRLGQNTDTDDADGEITQTRFANAVTEDMIGTAIASLTGAIDQVPSSVSAIKVDGKRAYARIRAGEQVQLQARRVHIHDFSIHRLTRHDGGRIQDLDVTVTCSSGTYIRALARDLGELLNTGGHLTALRRTAIGPYRIEAAATIDELTEDFTMMALDSAVAELFPIRRVTDAEALELCHGRFLAPTASGDEATELTLAQSPSGQAVALISDKTDRDGNPVAKPELVFLNPQELQQ</sequence>
<dbReference type="Pfam" id="PF16198">
    <property type="entry name" value="TruB_C_2"/>
    <property type="match status" value="1"/>
</dbReference>
<evidence type="ECO:0000313" key="9">
    <source>
        <dbReference type="EMBL" id="MFC0581493.1"/>
    </source>
</evidence>
<dbReference type="Gene3D" id="2.30.130.10">
    <property type="entry name" value="PUA domain"/>
    <property type="match status" value="1"/>
</dbReference>
<name>A0ABV6P9H4_9MICC</name>
<gene>
    <name evidence="5 9" type="primary">truB</name>
    <name evidence="9" type="ORF">ACFFFR_03680</name>
</gene>
<evidence type="ECO:0000256" key="5">
    <source>
        <dbReference type="HAMAP-Rule" id="MF_01080"/>
    </source>
</evidence>
<proteinExistence type="inferred from homology"/>
<keyword evidence="3 5" id="KW-0819">tRNA processing</keyword>
<dbReference type="PANTHER" id="PTHR13767">
    <property type="entry name" value="TRNA-PSEUDOURIDINE SYNTHASE"/>
    <property type="match status" value="1"/>
</dbReference>
<reference evidence="9 10" key="1">
    <citation type="submission" date="2024-09" db="EMBL/GenBank/DDBJ databases">
        <authorList>
            <person name="Sun Q."/>
            <person name="Mori K."/>
        </authorList>
    </citation>
    <scope>NUCLEOTIDE SEQUENCE [LARGE SCALE GENOMIC DNA]</scope>
    <source>
        <strain evidence="9 10">NCAIM B.02604</strain>
    </source>
</reference>
<feature type="domain" description="tRNA pseudouridylate synthase B C-terminal" evidence="8">
    <location>
        <begin position="193"/>
        <end position="236"/>
    </location>
</feature>
<dbReference type="PANTHER" id="PTHR13767:SF2">
    <property type="entry name" value="PSEUDOURIDYLATE SYNTHASE TRUB1"/>
    <property type="match status" value="1"/>
</dbReference>
<dbReference type="EC" id="5.4.99.25" evidence="5"/>
<evidence type="ECO:0000256" key="2">
    <source>
        <dbReference type="ARBA" id="ARBA00005642"/>
    </source>
</evidence>
<comment type="function">
    <text evidence="5">Responsible for synthesis of pseudouridine from uracil-55 in the psi GC loop of transfer RNAs.</text>
</comment>
<dbReference type="Gene3D" id="3.30.2350.10">
    <property type="entry name" value="Pseudouridine synthase"/>
    <property type="match status" value="1"/>
</dbReference>
<dbReference type="InterPro" id="IPR014780">
    <property type="entry name" value="tRNA_psdUridine_synth_TruB"/>
</dbReference>
<evidence type="ECO:0000256" key="1">
    <source>
        <dbReference type="ARBA" id="ARBA00000385"/>
    </source>
</evidence>
<comment type="caution">
    <text evidence="9">The sequence shown here is derived from an EMBL/GenBank/DDBJ whole genome shotgun (WGS) entry which is preliminary data.</text>
</comment>
<dbReference type="NCBIfam" id="TIGR00431">
    <property type="entry name" value="TruB"/>
    <property type="match status" value="1"/>
</dbReference>
<dbReference type="InterPro" id="IPR036974">
    <property type="entry name" value="PUA_sf"/>
</dbReference>
<dbReference type="HAMAP" id="MF_01080">
    <property type="entry name" value="TruB_bact"/>
    <property type="match status" value="1"/>
</dbReference>
<dbReference type="Pfam" id="PF01509">
    <property type="entry name" value="TruB_N"/>
    <property type="match status" value="1"/>
</dbReference>
<evidence type="ECO:0000259" key="7">
    <source>
        <dbReference type="Pfam" id="PF09142"/>
    </source>
</evidence>
<dbReference type="EMBL" id="JBHLUB010000004">
    <property type="protein sequence ID" value="MFC0581493.1"/>
    <property type="molecule type" value="Genomic_DNA"/>
</dbReference>
<comment type="similarity">
    <text evidence="2 5">Belongs to the pseudouridine synthase TruB family. Type 1 subfamily.</text>
</comment>
<dbReference type="InterPro" id="IPR015225">
    <property type="entry name" value="tRNA_psdUridine_synth_fam2_C"/>
</dbReference>
<evidence type="ECO:0000259" key="8">
    <source>
        <dbReference type="Pfam" id="PF16198"/>
    </source>
</evidence>
<accession>A0ABV6P9H4</accession>
<evidence type="ECO:0000259" key="6">
    <source>
        <dbReference type="Pfam" id="PF01509"/>
    </source>
</evidence>
<evidence type="ECO:0000256" key="4">
    <source>
        <dbReference type="ARBA" id="ARBA00023235"/>
    </source>
</evidence>
<evidence type="ECO:0000313" key="10">
    <source>
        <dbReference type="Proteomes" id="UP001589862"/>
    </source>
</evidence>
<keyword evidence="4 5" id="KW-0413">Isomerase</keyword>